<protein>
    <recommendedName>
        <fullName evidence="6">IST1-like protein</fullName>
    </recommendedName>
</protein>
<dbReference type="FunFam" id="1.20.1260.60:FF:000003">
    <property type="entry name" value="IST1-like protein isoform A"/>
    <property type="match status" value="1"/>
</dbReference>
<evidence type="ECO:0000256" key="1">
    <source>
        <dbReference type="ARBA" id="ARBA00005536"/>
    </source>
</evidence>
<dbReference type="AlphaFoldDB" id="A0AAE1MMX4"/>
<keyword evidence="5" id="KW-1185">Reference proteome</keyword>
<feature type="coiled-coil region" evidence="2">
    <location>
        <begin position="19"/>
        <end position="53"/>
    </location>
</feature>
<feature type="compositionally biased region" description="Polar residues" evidence="3">
    <location>
        <begin position="799"/>
        <end position="810"/>
    </location>
</feature>
<feature type="compositionally biased region" description="Polar residues" evidence="3">
    <location>
        <begin position="973"/>
        <end position="1006"/>
    </location>
</feature>
<dbReference type="InterPro" id="IPR042277">
    <property type="entry name" value="IST1-like"/>
</dbReference>
<dbReference type="PANTHER" id="PTHR12161:SF13">
    <property type="entry name" value="REGULATOR OF VPS4 ACTIVITY IN THE MVB PATHWAY PROTEIN"/>
    <property type="match status" value="1"/>
</dbReference>
<feature type="compositionally biased region" description="Polar residues" evidence="3">
    <location>
        <begin position="862"/>
        <end position="877"/>
    </location>
</feature>
<comment type="similarity">
    <text evidence="1">Belongs to the IST1 family.</text>
</comment>
<accession>A0AAE1MMX4</accession>
<feature type="compositionally biased region" description="Polar residues" evidence="3">
    <location>
        <begin position="712"/>
        <end position="738"/>
    </location>
</feature>
<feature type="region of interest" description="Disordered" evidence="3">
    <location>
        <begin position="648"/>
        <end position="747"/>
    </location>
</feature>
<dbReference type="EMBL" id="JAWXYG010000006">
    <property type="protein sequence ID" value="KAK4270295.1"/>
    <property type="molecule type" value="Genomic_DNA"/>
</dbReference>
<feature type="compositionally biased region" description="Low complexity" evidence="3">
    <location>
        <begin position="885"/>
        <end position="895"/>
    </location>
</feature>
<dbReference type="Gene3D" id="1.20.1260.60">
    <property type="entry name" value="Vacuolar protein sorting-associated protein Ist1"/>
    <property type="match status" value="1"/>
</dbReference>
<feature type="compositionally biased region" description="Basic and acidic residues" evidence="3">
    <location>
        <begin position="814"/>
        <end position="823"/>
    </location>
</feature>
<feature type="region of interest" description="Disordered" evidence="3">
    <location>
        <begin position="767"/>
        <end position="1103"/>
    </location>
</feature>
<feature type="compositionally biased region" description="Basic and acidic residues" evidence="3">
    <location>
        <begin position="673"/>
        <end position="693"/>
    </location>
</feature>
<feature type="compositionally biased region" description="Polar residues" evidence="3">
    <location>
        <begin position="1052"/>
        <end position="1061"/>
    </location>
</feature>
<feature type="compositionally biased region" description="Basic and acidic residues" evidence="3">
    <location>
        <begin position="914"/>
        <end position="935"/>
    </location>
</feature>
<feature type="compositionally biased region" description="Low complexity" evidence="3">
    <location>
        <begin position="789"/>
        <end position="798"/>
    </location>
</feature>
<dbReference type="Pfam" id="PF03398">
    <property type="entry name" value="Ist1"/>
    <property type="match status" value="1"/>
</dbReference>
<feature type="compositionally biased region" description="Polar residues" evidence="3">
    <location>
        <begin position="846"/>
        <end position="855"/>
    </location>
</feature>
<dbReference type="InterPro" id="IPR005061">
    <property type="entry name" value="Ist1"/>
</dbReference>
<feature type="region of interest" description="Disordered" evidence="3">
    <location>
        <begin position="181"/>
        <end position="201"/>
    </location>
</feature>
<organism evidence="4 5">
    <name type="scientific">Acacia crassicarpa</name>
    <name type="common">northern wattle</name>
    <dbReference type="NCBI Taxonomy" id="499986"/>
    <lineage>
        <taxon>Eukaryota</taxon>
        <taxon>Viridiplantae</taxon>
        <taxon>Streptophyta</taxon>
        <taxon>Embryophyta</taxon>
        <taxon>Tracheophyta</taxon>
        <taxon>Spermatophyta</taxon>
        <taxon>Magnoliopsida</taxon>
        <taxon>eudicotyledons</taxon>
        <taxon>Gunneridae</taxon>
        <taxon>Pentapetalae</taxon>
        <taxon>rosids</taxon>
        <taxon>fabids</taxon>
        <taxon>Fabales</taxon>
        <taxon>Fabaceae</taxon>
        <taxon>Caesalpinioideae</taxon>
        <taxon>mimosoid clade</taxon>
        <taxon>Acacieae</taxon>
        <taxon>Acacia</taxon>
    </lineage>
</organism>
<feature type="compositionally biased region" description="Basic and acidic residues" evidence="3">
    <location>
        <begin position="181"/>
        <end position="191"/>
    </location>
</feature>
<feature type="compositionally biased region" description="Basic and acidic residues" evidence="3">
    <location>
        <begin position="1036"/>
        <end position="1048"/>
    </location>
</feature>
<feature type="compositionally biased region" description="Polar residues" evidence="3">
    <location>
        <begin position="940"/>
        <end position="951"/>
    </location>
</feature>
<dbReference type="PANTHER" id="PTHR12161">
    <property type="entry name" value="IST1 FAMILY MEMBER"/>
    <property type="match status" value="1"/>
</dbReference>
<evidence type="ECO:0000256" key="3">
    <source>
        <dbReference type="SAM" id="MobiDB-lite"/>
    </source>
</evidence>
<evidence type="ECO:0000313" key="4">
    <source>
        <dbReference type="EMBL" id="KAK4270295.1"/>
    </source>
</evidence>
<dbReference type="Proteomes" id="UP001293593">
    <property type="component" value="Unassembled WGS sequence"/>
</dbReference>
<feature type="compositionally biased region" description="Basic and acidic residues" evidence="3">
    <location>
        <begin position="1081"/>
        <end position="1092"/>
    </location>
</feature>
<reference evidence="4" key="1">
    <citation type="submission" date="2023-10" db="EMBL/GenBank/DDBJ databases">
        <title>Chromosome-level genome of the transformable northern wattle, Acacia crassicarpa.</title>
        <authorList>
            <person name="Massaro I."/>
            <person name="Sinha N.R."/>
            <person name="Poethig S."/>
            <person name="Leichty A.R."/>
        </authorList>
    </citation>
    <scope>NUCLEOTIDE SEQUENCE</scope>
    <source>
        <strain evidence="4">Acra3RX</strain>
        <tissue evidence="4">Leaf</tissue>
    </source>
</reference>
<feature type="compositionally biased region" description="Polar residues" evidence="3">
    <location>
        <begin position="1014"/>
        <end position="1025"/>
    </location>
</feature>
<evidence type="ECO:0000313" key="5">
    <source>
        <dbReference type="Proteomes" id="UP001293593"/>
    </source>
</evidence>
<comment type="caution">
    <text evidence="4">The sequence shown here is derived from an EMBL/GenBank/DDBJ whole genome shotgun (WGS) entry which is preliminary data.</text>
</comment>
<evidence type="ECO:0008006" key="6">
    <source>
        <dbReference type="Google" id="ProtNLM"/>
    </source>
</evidence>
<evidence type="ECO:0000256" key="2">
    <source>
        <dbReference type="SAM" id="Coils"/>
    </source>
</evidence>
<dbReference type="GO" id="GO:0015031">
    <property type="term" value="P:protein transport"/>
    <property type="evidence" value="ECO:0007669"/>
    <property type="project" value="InterPro"/>
</dbReference>
<name>A0AAE1MMX4_9FABA</name>
<gene>
    <name evidence="4" type="ORF">QN277_023348</name>
</gene>
<proteinExistence type="inferred from homology"/>
<feature type="region of interest" description="Disordered" evidence="3">
    <location>
        <begin position="252"/>
        <end position="280"/>
    </location>
</feature>
<feature type="region of interest" description="Disordered" evidence="3">
    <location>
        <begin position="212"/>
        <end position="231"/>
    </location>
</feature>
<sequence length="1117" mass="123699">MLHRSFKPAKCKTALKLAVSRIKLLKNKREAQVKQLKRELAQLLQSGQDQTARIRVEHVVREEKTMAAYDLVEIYCELIAVRLPMIESQKNCPIDLKEAISSVIFASPRCSDIPELMDVRKHFTAKYGKEFISAAVELRPDCGVNRLLVEKLSAKAPDGPTKIKILTAIAEEHNIKWEPKSFGESDVKHSQDSQVGPNAYEKGNYVEPPQVHVPPVRDEKGPPNLHGSSQYETMQYTPTNLVDTTSVADKMVGSNKSTASGTPSPGIRSPGNGNQEMDSAASHYENRRDVPMDNKNWNMEFTDAASAAQAAAESAERASMAARAAAELSNRERVIRQYSGGSQSSSGSGLRHEVPQEFAVHDGKHIPTERAGMTSSAAAEQLNHEKTSGQYSTGLHTLHKSNEVPQQYPSFHDEEHISTGSVDHIAHNSSFAMHNEQINSREQDRPVRATDEFYRDSHENVVKRPQSTSFTSRGSFNDDNPFAVNSKMANNIGHENNSFMQENSDYLYEVSRKRGASGTEVDIVSERHADMDTEIENNDLFGDERMDRQSRKASASAAPFTMPSDYRNDVFKLNDPKKKNSSVGDLLVTDEGNTHRIYMETNSHDETPVVFDDSASEDDDYEFVDKTHVEQESGSFFSSLDNKSHADPFANSNAWNPGQVIDENETSVSSESHFSEVSERLRKSDVFSRKEDLPPVTFDDSDSEEDMVKLNVSESYSHGNSLPGQSTNYEAIESSPSYDKNVDSDRKFGASSSLADLDTMEEQFKGKIDITSVPEKNYRYDDLPTNKPSSELSSLVSSNRKTSVLSSKSPDTWEESHIEETGKELNYGSLKGGFRNKGMMRPPYLKSSNQDSSSLEDIPVQSEGSFSSQTTSLNSYAHRQDSYKSKMSSGSGNMGLRERKTLDSDSDSYNHVLKSRETDTQDPHIQRQEESEARKKPSSRVLNTYFDSDSSCSEDEVPKQNLASRARPVSGFSRRTTTPKSGVSSTSKDSPLTSGSGQVWKSSRASNESEKQKIASSRMISSDNLATPEPGSAEKTAFKPIRDSHESLDGVTRSSVKVQPSNPSPKKVTPDNLEASGSSKTDGDASSKDKATSHVHPKLPDYDSFAAHFLSLKKGRQ</sequence>
<keyword evidence="2" id="KW-0175">Coiled coil</keyword>
<feature type="compositionally biased region" description="Polar residues" evidence="3">
    <location>
        <begin position="254"/>
        <end position="263"/>
    </location>
</feature>